<evidence type="ECO:0000256" key="1">
    <source>
        <dbReference type="SAM" id="MobiDB-lite"/>
    </source>
</evidence>
<dbReference type="Proteomes" id="UP001150238">
    <property type="component" value="Unassembled WGS sequence"/>
</dbReference>
<name>A0A9W9ANY1_9AGAR</name>
<accession>A0A9W9ANY1</accession>
<feature type="region of interest" description="Disordered" evidence="1">
    <location>
        <begin position="161"/>
        <end position="182"/>
    </location>
</feature>
<organism evidence="2 3">
    <name type="scientific">Lentinula lateritia</name>
    <dbReference type="NCBI Taxonomy" id="40482"/>
    <lineage>
        <taxon>Eukaryota</taxon>
        <taxon>Fungi</taxon>
        <taxon>Dikarya</taxon>
        <taxon>Basidiomycota</taxon>
        <taxon>Agaricomycotina</taxon>
        <taxon>Agaricomycetes</taxon>
        <taxon>Agaricomycetidae</taxon>
        <taxon>Agaricales</taxon>
        <taxon>Marasmiineae</taxon>
        <taxon>Omphalotaceae</taxon>
        <taxon>Lentinula</taxon>
    </lineage>
</organism>
<evidence type="ECO:0000313" key="3">
    <source>
        <dbReference type="Proteomes" id="UP001150238"/>
    </source>
</evidence>
<feature type="region of interest" description="Disordered" evidence="1">
    <location>
        <begin position="256"/>
        <end position="313"/>
    </location>
</feature>
<feature type="compositionally biased region" description="Low complexity" evidence="1">
    <location>
        <begin position="61"/>
        <end position="73"/>
    </location>
</feature>
<feature type="compositionally biased region" description="Polar residues" evidence="1">
    <location>
        <begin position="37"/>
        <end position="46"/>
    </location>
</feature>
<comment type="caution">
    <text evidence="2">The sequence shown here is derived from an EMBL/GenBank/DDBJ whole genome shotgun (WGS) entry which is preliminary data.</text>
</comment>
<sequence>MSSSDFSHHFRPNIDDRQSHGSTDDSDDGSGSDTDTESNVGDSKSGNGLEHTDTEIIGDVSASGAGYSGSQSSLMSVPSQLIHDTMDEVLAKPNDGKNDEEGKDGTGKLRGSLELSGHEEYEAQCISIDEDRDTNSDTETERGIGHGCAYTSFPTVSSISPTSSTSGLSSSSQSSSSFVGSSANNHPHLTFLLTTRRGFVGRTCAIHARTVNRTHSDLPGKANWRLLTYIYPENANRKQTFTLRSLFVYDMARISPTSSTSDLSSSSQSSSSFESDNPPPAPPAISSVAGPTTTTHPKQPPAPPSPQTGLPDIPVLWSERDAAAELPKNHNLISITQRQKLRREITETETPMPEPSESYFGVIRDLMIVTHPDQQHLRKHPRLDEKQQHSYDHQHSVALPSISTVFPDMFKKDNQSPLYSTTRPTITPPRLHNHVVLPPIQSLYAMVDSNTNSNL</sequence>
<feature type="compositionally biased region" description="Acidic residues" evidence="1">
    <location>
        <begin position="24"/>
        <end position="36"/>
    </location>
</feature>
<gene>
    <name evidence="2" type="ORF">C8J55DRAFT_558158</name>
</gene>
<feature type="region of interest" description="Disordered" evidence="1">
    <location>
        <begin position="90"/>
        <end position="111"/>
    </location>
</feature>
<dbReference type="AlphaFoldDB" id="A0A9W9ANY1"/>
<feature type="region of interest" description="Disordered" evidence="1">
    <location>
        <begin position="1"/>
        <end position="76"/>
    </location>
</feature>
<proteinExistence type="predicted"/>
<reference evidence="2" key="2">
    <citation type="journal article" date="2023" name="Proc. Natl. Acad. Sci. U.S.A.">
        <title>A global phylogenomic analysis of the shiitake genus Lentinula.</title>
        <authorList>
            <person name="Sierra-Patev S."/>
            <person name="Min B."/>
            <person name="Naranjo-Ortiz M."/>
            <person name="Looney B."/>
            <person name="Konkel Z."/>
            <person name="Slot J.C."/>
            <person name="Sakamoto Y."/>
            <person name="Steenwyk J.L."/>
            <person name="Rokas A."/>
            <person name="Carro J."/>
            <person name="Camarero S."/>
            <person name="Ferreira P."/>
            <person name="Molpeceres G."/>
            <person name="Ruiz-Duenas F.J."/>
            <person name="Serrano A."/>
            <person name="Henrissat B."/>
            <person name="Drula E."/>
            <person name="Hughes K.W."/>
            <person name="Mata J.L."/>
            <person name="Ishikawa N.K."/>
            <person name="Vargas-Isla R."/>
            <person name="Ushijima S."/>
            <person name="Smith C.A."/>
            <person name="Donoghue J."/>
            <person name="Ahrendt S."/>
            <person name="Andreopoulos W."/>
            <person name="He G."/>
            <person name="LaButti K."/>
            <person name="Lipzen A."/>
            <person name="Ng V."/>
            <person name="Riley R."/>
            <person name="Sandor L."/>
            <person name="Barry K."/>
            <person name="Martinez A.T."/>
            <person name="Xiao Y."/>
            <person name="Gibbons J.G."/>
            <person name="Terashima K."/>
            <person name="Grigoriev I.V."/>
            <person name="Hibbett D."/>
        </authorList>
    </citation>
    <scope>NUCLEOTIDE SEQUENCE</scope>
    <source>
        <strain evidence="2">Sp2 HRB7682 ss15</strain>
    </source>
</reference>
<dbReference type="EMBL" id="JANVFS010000009">
    <property type="protein sequence ID" value="KAJ4487077.1"/>
    <property type="molecule type" value="Genomic_DNA"/>
</dbReference>
<protein>
    <submittedName>
        <fullName evidence="2">Uncharacterized protein</fullName>
    </submittedName>
</protein>
<reference evidence="2" key="1">
    <citation type="submission" date="2022-08" db="EMBL/GenBank/DDBJ databases">
        <authorList>
            <consortium name="DOE Joint Genome Institute"/>
            <person name="Min B."/>
            <person name="Riley R."/>
            <person name="Sierra-Patev S."/>
            <person name="Naranjo-Ortiz M."/>
            <person name="Looney B."/>
            <person name="Konkel Z."/>
            <person name="Slot J.C."/>
            <person name="Sakamoto Y."/>
            <person name="Steenwyk J.L."/>
            <person name="Rokas A."/>
            <person name="Carro J."/>
            <person name="Camarero S."/>
            <person name="Ferreira P."/>
            <person name="Molpeceres G."/>
            <person name="Ruiz-Duenas F.J."/>
            <person name="Serrano A."/>
            <person name="Henrissat B."/>
            <person name="Drula E."/>
            <person name="Hughes K.W."/>
            <person name="Mata J.L."/>
            <person name="Ishikawa N.K."/>
            <person name="Vargas-Isla R."/>
            <person name="Ushijima S."/>
            <person name="Smith C.A."/>
            <person name="Ahrendt S."/>
            <person name="Andreopoulos W."/>
            <person name="He G."/>
            <person name="Labutti K."/>
            <person name="Lipzen A."/>
            <person name="Ng V."/>
            <person name="Sandor L."/>
            <person name="Barry K."/>
            <person name="Martinez A.T."/>
            <person name="Xiao Y."/>
            <person name="Gibbons J.G."/>
            <person name="Terashima K."/>
            <person name="Hibbett D.S."/>
            <person name="Grigoriev I.V."/>
        </authorList>
    </citation>
    <scope>NUCLEOTIDE SEQUENCE</scope>
    <source>
        <strain evidence="2">Sp2 HRB7682 ss15</strain>
    </source>
</reference>
<feature type="compositionally biased region" description="Basic and acidic residues" evidence="1">
    <location>
        <begin position="1"/>
        <end position="23"/>
    </location>
</feature>
<evidence type="ECO:0000313" key="2">
    <source>
        <dbReference type="EMBL" id="KAJ4487077.1"/>
    </source>
</evidence>
<feature type="compositionally biased region" description="Basic and acidic residues" evidence="1">
    <location>
        <begin position="90"/>
        <end position="107"/>
    </location>
</feature>
<feature type="compositionally biased region" description="Low complexity" evidence="1">
    <location>
        <begin position="256"/>
        <end position="275"/>
    </location>
</feature>